<evidence type="ECO:0000313" key="4">
    <source>
        <dbReference type="Proteomes" id="UP000237846"/>
    </source>
</evidence>
<protein>
    <submittedName>
        <fullName evidence="3">Lanthionine synthetase-like protein</fullName>
    </submittedName>
</protein>
<name>A0A2T0Q268_9ACTN</name>
<evidence type="ECO:0000256" key="2">
    <source>
        <dbReference type="SAM" id="MobiDB-lite"/>
    </source>
</evidence>
<feature type="region of interest" description="Disordered" evidence="2">
    <location>
        <begin position="29"/>
        <end position="50"/>
    </location>
</feature>
<dbReference type="PRINTS" id="PR01950">
    <property type="entry name" value="LANCSUPER"/>
</dbReference>
<sequence>MNGLGTTMNKAALRGHAAAVATELTDALAVPPPTDYGDDVRPDSPRWRDQSLSKGAAGVAVLHGLRAQQGLGSAATTHAWLARATRDALTAGDGAGLWFGAPALAFAVHIGAPGRYQGVLARLDAAVDQLVHTRLKAATERMDAARRPSQYEFDLTRGLTGLGAYLLRRDPGGDRLRRILAYLVRLAQPIPADDPAGDNAPGWWTSDIPARQHEAAYADGHANLGMAHGITGPLALLALAMREAITVDGHHEAIETICRHLDAWRQPSSAGPWWPEHITLGELLDQRLHRDGPARPSWCYGTPGIARAQQLAAIALGDTGRQQSAEDALARCLADPVQLARISDPALCHGWAGVLATAWHAAVDATTPNIAHRLDRLLIRLLDHARDTAPGQAPGLIEGSAGVALTLHSIATGTTGGWPTCLLID</sequence>
<dbReference type="GO" id="GO:0031179">
    <property type="term" value="P:peptide modification"/>
    <property type="evidence" value="ECO:0007669"/>
    <property type="project" value="InterPro"/>
</dbReference>
<evidence type="ECO:0000313" key="3">
    <source>
        <dbReference type="EMBL" id="PRX97896.1"/>
    </source>
</evidence>
<proteinExistence type="predicted"/>
<dbReference type="SMART" id="SM01260">
    <property type="entry name" value="LANC_like"/>
    <property type="match status" value="1"/>
</dbReference>
<dbReference type="SUPFAM" id="SSF158745">
    <property type="entry name" value="LanC-like"/>
    <property type="match status" value="1"/>
</dbReference>
<comment type="caution">
    <text evidence="3">The sequence shown here is derived from an EMBL/GenBank/DDBJ whole genome shotgun (WGS) entry which is preliminary data.</text>
</comment>
<feature type="binding site" evidence="1">
    <location>
        <position position="299"/>
    </location>
    <ligand>
        <name>Zn(2+)</name>
        <dbReference type="ChEBI" id="CHEBI:29105"/>
    </ligand>
</feature>
<reference evidence="3 4" key="1">
    <citation type="submission" date="2018-03" db="EMBL/GenBank/DDBJ databases">
        <title>Genomic Encyclopedia of Archaeal and Bacterial Type Strains, Phase II (KMG-II): from individual species to whole genera.</title>
        <authorList>
            <person name="Goeker M."/>
        </authorList>
    </citation>
    <scope>NUCLEOTIDE SEQUENCE [LARGE SCALE GENOMIC DNA]</scope>
    <source>
        <strain evidence="3 4">DSM 45601</strain>
    </source>
</reference>
<dbReference type="Gene3D" id="1.50.10.20">
    <property type="match status" value="1"/>
</dbReference>
<evidence type="ECO:0000256" key="1">
    <source>
        <dbReference type="PIRSR" id="PIRSR607822-1"/>
    </source>
</evidence>
<dbReference type="InterPro" id="IPR007822">
    <property type="entry name" value="LANC-like"/>
</dbReference>
<organism evidence="3 4">
    <name type="scientific">Allonocardiopsis opalescens</name>
    <dbReference type="NCBI Taxonomy" id="1144618"/>
    <lineage>
        <taxon>Bacteria</taxon>
        <taxon>Bacillati</taxon>
        <taxon>Actinomycetota</taxon>
        <taxon>Actinomycetes</taxon>
        <taxon>Streptosporangiales</taxon>
        <taxon>Allonocardiopsis</taxon>
    </lineage>
</organism>
<keyword evidence="4" id="KW-1185">Reference proteome</keyword>
<keyword evidence="1" id="KW-0479">Metal-binding</keyword>
<feature type="binding site" evidence="1">
    <location>
        <position position="349"/>
    </location>
    <ligand>
        <name>Zn(2+)</name>
        <dbReference type="ChEBI" id="CHEBI:29105"/>
    </ligand>
</feature>
<keyword evidence="1" id="KW-0862">Zinc</keyword>
<gene>
    <name evidence="3" type="ORF">CLV72_105249</name>
</gene>
<dbReference type="CDD" id="cd04793">
    <property type="entry name" value="LanC"/>
    <property type="match status" value="1"/>
</dbReference>
<feature type="binding site" evidence="1">
    <location>
        <position position="348"/>
    </location>
    <ligand>
        <name>Zn(2+)</name>
        <dbReference type="ChEBI" id="CHEBI:29105"/>
    </ligand>
</feature>
<dbReference type="AlphaFoldDB" id="A0A2T0Q268"/>
<feature type="compositionally biased region" description="Basic and acidic residues" evidence="2">
    <location>
        <begin position="38"/>
        <end position="50"/>
    </location>
</feature>
<accession>A0A2T0Q268</accession>
<dbReference type="InterPro" id="IPR033889">
    <property type="entry name" value="LanC"/>
</dbReference>
<dbReference type="Proteomes" id="UP000237846">
    <property type="component" value="Unassembled WGS sequence"/>
</dbReference>
<dbReference type="RefSeq" id="WP_245930287.1">
    <property type="nucleotide sequence ID" value="NZ_PVZC01000005.1"/>
</dbReference>
<dbReference type="PRINTS" id="PR01955">
    <property type="entry name" value="LANCFRANKIA"/>
</dbReference>
<dbReference type="EMBL" id="PVZC01000005">
    <property type="protein sequence ID" value="PRX97896.1"/>
    <property type="molecule type" value="Genomic_DNA"/>
</dbReference>
<dbReference type="Pfam" id="PF05147">
    <property type="entry name" value="LANC_like"/>
    <property type="match status" value="1"/>
</dbReference>
<dbReference type="GO" id="GO:0046872">
    <property type="term" value="F:metal ion binding"/>
    <property type="evidence" value="ECO:0007669"/>
    <property type="project" value="UniProtKB-KW"/>
</dbReference>